<dbReference type="AlphaFoldDB" id="A0A444IVP7"/>
<evidence type="ECO:0000259" key="1">
    <source>
        <dbReference type="Pfam" id="PF02771"/>
    </source>
</evidence>
<dbReference type="InterPro" id="IPR037069">
    <property type="entry name" value="AcylCoA_DH/ox_N_sf"/>
</dbReference>
<dbReference type="SUPFAM" id="SSF56645">
    <property type="entry name" value="Acyl-CoA dehydrogenase NM domain-like"/>
    <property type="match status" value="1"/>
</dbReference>
<feature type="domain" description="Acyl-CoA dehydrogenase/oxidase N-terminal" evidence="1">
    <location>
        <begin position="1"/>
        <end position="83"/>
    </location>
</feature>
<protein>
    <submittedName>
        <fullName evidence="2">Acyl-CoA dehydrogenase, N-terminal domain</fullName>
        <ecNumber evidence="2">1.3.8.1</ecNumber>
    </submittedName>
</protein>
<sequence length="87" mass="9401">MIKDTARELSEEKIIPKRAELDEKNEFAGEILKDIAKADLFSLFVPEEYGGFGGGCFETVLALEELARGCVGVATSFAANGLGLLLY</sequence>
<dbReference type="InterPro" id="IPR009100">
    <property type="entry name" value="AcylCoA_DH/oxidase_NM_dom_sf"/>
</dbReference>
<comment type="caution">
    <text evidence="2">The sequence shown here is derived from an EMBL/GenBank/DDBJ whole genome shotgun (WGS) entry which is preliminary data.</text>
</comment>
<keyword evidence="2" id="KW-0560">Oxidoreductase</keyword>
<reference evidence="2 3" key="1">
    <citation type="submission" date="2017-01" db="EMBL/GenBank/DDBJ databases">
        <title>The cable genome- insights into the physiology and evolution of filamentous bacteria capable of sulfide oxidation via long distance electron transfer.</title>
        <authorList>
            <person name="Schreiber L."/>
            <person name="Bjerg J.T."/>
            <person name="Boggild A."/>
            <person name="Van De Vossenberg J."/>
            <person name="Meysman F."/>
            <person name="Nielsen L.P."/>
            <person name="Schramm A."/>
            <person name="Kjeldsen K.U."/>
        </authorList>
    </citation>
    <scope>NUCLEOTIDE SEQUENCE [LARGE SCALE GENOMIC DNA]</scope>
    <source>
        <strain evidence="2">MCF</strain>
    </source>
</reference>
<dbReference type="EC" id="1.3.8.1" evidence="2"/>
<dbReference type="PANTHER" id="PTHR43884:SF12">
    <property type="entry name" value="ISOVALERYL-COA DEHYDROGENASE, MITOCHONDRIAL-RELATED"/>
    <property type="match status" value="1"/>
</dbReference>
<dbReference type="Proteomes" id="UP000287853">
    <property type="component" value="Unassembled WGS sequence"/>
</dbReference>
<dbReference type="InterPro" id="IPR013786">
    <property type="entry name" value="AcylCoA_DH/ox_N"/>
</dbReference>
<dbReference type="GO" id="GO:0016937">
    <property type="term" value="F:short-chain fatty acyl-CoA dehydrogenase activity"/>
    <property type="evidence" value="ECO:0007669"/>
    <property type="project" value="UniProtKB-EC"/>
</dbReference>
<organism evidence="2 3">
    <name type="scientific">Candidatus Electrothrix aarhusensis</name>
    <dbReference type="NCBI Taxonomy" id="1859131"/>
    <lineage>
        <taxon>Bacteria</taxon>
        <taxon>Pseudomonadati</taxon>
        <taxon>Thermodesulfobacteriota</taxon>
        <taxon>Desulfobulbia</taxon>
        <taxon>Desulfobulbales</taxon>
        <taxon>Desulfobulbaceae</taxon>
        <taxon>Candidatus Electrothrix</taxon>
    </lineage>
</organism>
<accession>A0A444IVP7</accession>
<dbReference type="EMBL" id="MTKO01000086">
    <property type="protein sequence ID" value="RWX44892.1"/>
    <property type="molecule type" value="Genomic_DNA"/>
</dbReference>
<name>A0A444IVP7_9BACT</name>
<evidence type="ECO:0000313" key="2">
    <source>
        <dbReference type="EMBL" id="RWX44892.1"/>
    </source>
</evidence>
<dbReference type="Gene3D" id="1.10.540.10">
    <property type="entry name" value="Acyl-CoA dehydrogenase/oxidase, N-terminal domain"/>
    <property type="match status" value="1"/>
</dbReference>
<gene>
    <name evidence="2" type="ORF">H206_01255</name>
</gene>
<dbReference type="PANTHER" id="PTHR43884">
    <property type="entry name" value="ACYL-COA DEHYDROGENASE"/>
    <property type="match status" value="1"/>
</dbReference>
<dbReference type="GO" id="GO:0050660">
    <property type="term" value="F:flavin adenine dinucleotide binding"/>
    <property type="evidence" value="ECO:0007669"/>
    <property type="project" value="InterPro"/>
</dbReference>
<keyword evidence="3" id="KW-1185">Reference proteome</keyword>
<evidence type="ECO:0000313" key="3">
    <source>
        <dbReference type="Proteomes" id="UP000287853"/>
    </source>
</evidence>
<proteinExistence type="predicted"/>
<dbReference type="Pfam" id="PF02771">
    <property type="entry name" value="Acyl-CoA_dh_N"/>
    <property type="match status" value="1"/>
</dbReference>